<evidence type="ECO:0000256" key="3">
    <source>
        <dbReference type="ARBA" id="ARBA00023125"/>
    </source>
</evidence>
<evidence type="ECO:0000256" key="6">
    <source>
        <dbReference type="SAM" id="MobiDB-lite"/>
    </source>
</evidence>
<dbReference type="InterPro" id="IPR039420">
    <property type="entry name" value="WalR-like"/>
</dbReference>
<proteinExistence type="predicted"/>
<dbReference type="InterPro" id="IPR058245">
    <property type="entry name" value="NreC/VraR/RcsB-like_REC"/>
</dbReference>
<evidence type="ECO:0000259" key="8">
    <source>
        <dbReference type="PROSITE" id="PS50110"/>
    </source>
</evidence>
<feature type="modified residue" description="4-aspartylphosphate" evidence="5">
    <location>
        <position position="327"/>
    </location>
</feature>
<keyword evidence="4" id="KW-0804">Transcription</keyword>
<accession>A0A8I0K1M3</accession>
<feature type="region of interest" description="Disordered" evidence="6">
    <location>
        <begin position="1"/>
        <end position="267"/>
    </location>
</feature>
<dbReference type="Proteomes" id="UP000620591">
    <property type="component" value="Unassembled WGS sequence"/>
</dbReference>
<feature type="compositionally biased region" description="Basic and acidic residues" evidence="6">
    <location>
        <begin position="145"/>
        <end position="168"/>
    </location>
</feature>
<feature type="compositionally biased region" description="Basic residues" evidence="6">
    <location>
        <begin position="176"/>
        <end position="195"/>
    </location>
</feature>
<feature type="compositionally biased region" description="Basic and acidic residues" evidence="6">
    <location>
        <begin position="1"/>
        <end position="32"/>
    </location>
</feature>
<dbReference type="SMART" id="SM00448">
    <property type="entry name" value="REC"/>
    <property type="match status" value="1"/>
</dbReference>
<dbReference type="CDD" id="cd06170">
    <property type="entry name" value="LuxR_C_like"/>
    <property type="match status" value="1"/>
</dbReference>
<feature type="compositionally biased region" description="Low complexity" evidence="6">
    <location>
        <begin position="36"/>
        <end position="48"/>
    </location>
</feature>
<dbReference type="InterPro" id="IPR011006">
    <property type="entry name" value="CheY-like_superfamily"/>
</dbReference>
<dbReference type="PRINTS" id="PR00038">
    <property type="entry name" value="HTHLUXR"/>
</dbReference>
<dbReference type="EMBL" id="JACTVM010000001">
    <property type="protein sequence ID" value="MBC9224740.1"/>
    <property type="molecule type" value="Genomic_DNA"/>
</dbReference>
<evidence type="ECO:0000313" key="9">
    <source>
        <dbReference type="EMBL" id="MBC9224740.1"/>
    </source>
</evidence>
<dbReference type="Pfam" id="PF00072">
    <property type="entry name" value="Response_reg"/>
    <property type="match status" value="1"/>
</dbReference>
<evidence type="ECO:0000256" key="2">
    <source>
        <dbReference type="ARBA" id="ARBA00023015"/>
    </source>
</evidence>
<dbReference type="PROSITE" id="PS00622">
    <property type="entry name" value="HTH_LUXR_1"/>
    <property type="match status" value="1"/>
</dbReference>
<feature type="compositionally biased region" description="Basic and acidic residues" evidence="6">
    <location>
        <begin position="64"/>
        <end position="88"/>
    </location>
</feature>
<dbReference type="InterPro" id="IPR000792">
    <property type="entry name" value="Tscrpt_reg_LuxR_C"/>
</dbReference>
<dbReference type="GO" id="GO:0006355">
    <property type="term" value="P:regulation of DNA-templated transcription"/>
    <property type="evidence" value="ECO:0007669"/>
    <property type="project" value="InterPro"/>
</dbReference>
<dbReference type="SUPFAM" id="SSF52172">
    <property type="entry name" value="CheY-like"/>
    <property type="match status" value="1"/>
</dbReference>
<dbReference type="AlphaFoldDB" id="A0A8I0K1M3"/>
<gene>
    <name evidence="9" type="ORF">IBG24_00260</name>
</gene>
<protein>
    <submittedName>
        <fullName evidence="9">Response regulator</fullName>
    </submittedName>
</protein>
<dbReference type="SMART" id="SM00421">
    <property type="entry name" value="HTH_LUXR"/>
    <property type="match status" value="1"/>
</dbReference>
<dbReference type="CDD" id="cd17535">
    <property type="entry name" value="REC_NarL-like"/>
    <property type="match status" value="1"/>
</dbReference>
<dbReference type="GO" id="GO:0000160">
    <property type="term" value="P:phosphorelay signal transduction system"/>
    <property type="evidence" value="ECO:0007669"/>
    <property type="project" value="InterPro"/>
</dbReference>
<dbReference type="Gene3D" id="3.40.50.2300">
    <property type="match status" value="1"/>
</dbReference>
<dbReference type="PANTHER" id="PTHR43214">
    <property type="entry name" value="TWO-COMPONENT RESPONSE REGULATOR"/>
    <property type="match status" value="1"/>
</dbReference>
<dbReference type="SUPFAM" id="SSF46894">
    <property type="entry name" value="C-terminal effector domain of the bipartite response regulators"/>
    <property type="match status" value="1"/>
</dbReference>
<evidence type="ECO:0000259" key="7">
    <source>
        <dbReference type="PROSITE" id="PS50043"/>
    </source>
</evidence>
<keyword evidence="1 5" id="KW-0597">Phosphoprotein</keyword>
<evidence type="ECO:0000256" key="1">
    <source>
        <dbReference type="ARBA" id="ARBA00022553"/>
    </source>
</evidence>
<dbReference type="GO" id="GO:0003677">
    <property type="term" value="F:DNA binding"/>
    <property type="evidence" value="ECO:0007669"/>
    <property type="project" value="UniProtKB-KW"/>
</dbReference>
<organism evidence="9 10">
    <name type="scientific">Aeromicrobium senzhongii</name>
    <dbReference type="NCBI Taxonomy" id="2663859"/>
    <lineage>
        <taxon>Bacteria</taxon>
        <taxon>Bacillati</taxon>
        <taxon>Actinomycetota</taxon>
        <taxon>Actinomycetes</taxon>
        <taxon>Propionibacteriales</taxon>
        <taxon>Nocardioidaceae</taxon>
        <taxon>Aeromicrobium</taxon>
    </lineage>
</organism>
<dbReference type="Pfam" id="PF00196">
    <property type="entry name" value="GerE"/>
    <property type="match status" value="1"/>
</dbReference>
<feature type="compositionally biased region" description="Low complexity" evidence="6">
    <location>
        <begin position="120"/>
        <end position="132"/>
    </location>
</feature>
<dbReference type="PROSITE" id="PS50043">
    <property type="entry name" value="HTH_LUXR_2"/>
    <property type="match status" value="1"/>
</dbReference>
<evidence type="ECO:0000313" key="10">
    <source>
        <dbReference type="Proteomes" id="UP000620591"/>
    </source>
</evidence>
<evidence type="ECO:0000256" key="5">
    <source>
        <dbReference type="PROSITE-ProRule" id="PRU00169"/>
    </source>
</evidence>
<sequence length="489" mass="52107">MLHPVRRPERRSTRADPGRPGVDHHDHRDHGRLGHVRGLAAGAAGHAARPGRDRRVRAGGPRRAGADRRTGTHRARDARCPRPPDLHRHDARRGPVLPRRPLGRGGQDDGGHDRAELATGAGRAARGAGRPARGSRRRRAGAPATDRRGDPRPDPAIPRRGDEPRRDGVGPPRGHSGAHRSHRLPRRAGRAHQRGPARTAHAGRADDVRRARDRARDRGDEPDSGRDPGLGPAARVGSGSHRPDRASGAGRRIAGTHDDRGPSRPEGVATVGTVIRVLITDDDPLVRAGLSLMLGGAASLEVVAEAADGREAVAAVREHAVDVVLMDLRMPVMDGIEATRAIVASPEPPKVLVLTTFDADDYVVRALSAGAAGFLLKDTPPPQIVDAIQKVADGEPMLSPTVTENLIRRVTADSTDTRRSGAARLVDTLSERELEVARAIGQGSSNAEIAAELFMSVATVKAHISRIFTKLDAGNRVQVAITMHEAGRL</sequence>
<keyword evidence="3" id="KW-0238">DNA-binding</keyword>
<feature type="compositionally biased region" description="Basic and acidic residues" evidence="6">
    <location>
        <begin position="106"/>
        <end position="116"/>
    </location>
</feature>
<feature type="domain" description="HTH luxR-type" evidence="7">
    <location>
        <begin position="422"/>
        <end position="487"/>
    </location>
</feature>
<feature type="compositionally biased region" description="Basic and acidic residues" evidence="6">
    <location>
        <begin position="203"/>
        <end position="226"/>
    </location>
</feature>
<dbReference type="InterPro" id="IPR016032">
    <property type="entry name" value="Sig_transdc_resp-reg_C-effctor"/>
</dbReference>
<feature type="domain" description="Response regulatory" evidence="8">
    <location>
        <begin position="276"/>
        <end position="392"/>
    </location>
</feature>
<evidence type="ECO:0000256" key="4">
    <source>
        <dbReference type="ARBA" id="ARBA00023163"/>
    </source>
</evidence>
<name>A0A8I0K1M3_9ACTN</name>
<comment type="caution">
    <text evidence="9">The sequence shown here is derived from an EMBL/GenBank/DDBJ whole genome shotgun (WGS) entry which is preliminary data.</text>
</comment>
<reference evidence="9" key="1">
    <citation type="submission" date="2020-09" db="EMBL/GenBank/DDBJ databases">
        <title>Novel species in genus Aeromicrobium.</title>
        <authorList>
            <person name="Zhang G."/>
        </authorList>
    </citation>
    <scope>NUCLEOTIDE SEQUENCE</scope>
    <source>
        <strain evidence="9">Zg-636</strain>
    </source>
</reference>
<dbReference type="PANTHER" id="PTHR43214:SF24">
    <property type="entry name" value="TRANSCRIPTIONAL REGULATORY PROTEIN NARL-RELATED"/>
    <property type="match status" value="1"/>
</dbReference>
<dbReference type="PROSITE" id="PS50110">
    <property type="entry name" value="RESPONSE_REGULATORY"/>
    <property type="match status" value="1"/>
</dbReference>
<dbReference type="InterPro" id="IPR001789">
    <property type="entry name" value="Sig_transdc_resp-reg_receiver"/>
</dbReference>
<keyword evidence="2" id="KW-0805">Transcription regulation</keyword>